<feature type="transmembrane region" description="Helical" evidence="4">
    <location>
        <begin position="315"/>
        <end position="339"/>
    </location>
</feature>
<name>A0ABV2A3L3_9ACTN</name>
<dbReference type="InterPro" id="IPR001680">
    <property type="entry name" value="WD40_rpt"/>
</dbReference>
<feature type="transmembrane region" description="Helical" evidence="4">
    <location>
        <begin position="449"/>
        <end position="469"/>
    </location>
</feature>
<keyword evidence="4" id="KW-0812">Transmembrane</keyword>
<dbReference type="SUPFAM" id="SSF50978">
    <property type="entry name" value="WD40 repeat-like"/>
    <property type="match status" value="1"/>
</dbReference>
<dbReference type="RefSeq" id="WP_352986727.1">
    <property type="nucleotide sequence ID" value="NZ_JBEQNA010000020.1"/>
</dbReference>
<dbReference type="InterPro" id="IPR019775">
    <property type="entry name" value="WD40_repeat_CS"/>
</dbReference>
<keyword evidence="1 3" id="KW-0853">WD repeat</keyword>
<evidence type="ECO:0000256" key="3">
    <source>
        <dbReference type="PROSITE-ProRule" id="PRU00221"/>
    </source>
</evidence>
<feature type="transmembrane region" description="Helical" evidence="4">
    <location>
        <begin position="602"/>
        <end position="629"/>
    </location>
</feature>
<sequence>MSAVERAYSNTEQPDTDLMRGELVQAGNDLSPADALASAFQDISRRQLVVLGPPGAGKSTLAILFTLAVLDQDTDEDLVPVLLSVAGWDPAQRIEDWCARRVSEDYPDFGPNGTFNPDQVTALLLKRRIVPVLDGLDEMPRSVLGKALADLDRAADLGLRMVLTCRSAEFEQAVHDRGALAHAAVIDIEPIRVEDTVAYLTEPEVANTRRWSAVIEQMRREPSGPLAHALSTPLMINLARSIYRSPSSTPGELTNFTTKPKITSHLLQKYLPTVLTAGEHNKAQHWLSFLSYHLQEQDRGPNFEWWLLARSVPRWVLVLTIILVSTMCGSILAAFYFLLDPYTPYPIEIEVLAVFAAVGAILGAAAGSLGGLRTISSLEASERPSRHRSRFGVLSETISVIRFLIELLCILGTFVILRAWATGQSSVEDNAVWIATQIAAVRYFDSDTWMVNILAALLIFQAILVINLLGFRAGTPKSITPSIHRLLPSLASGMMLGLVLSTLWFVPGVIIRGLDYTNWNMSPYAFLAIMIGIPIGLVRWLAAPVEEHKAISPAFVLRSDRAALLIAALSSGALVALGFIALTLDERRIVDLTLEDWARSGVVGLAITAVVVLCSGSAWLSYTFARLWLACRGRLPWRLMRFLRTAHGKGVLRQVGPAYQLRHELLRTHLAEQWPSKRRPSPVQRVVPHWINVHRRTRSRVRRWWHSAGILAAVVLLMGTTPVLHLDGHVVLPIGVPVHAVALSPDGTALAAGSDDGTVRLWDITTGRPTLTETLPHDGWVASVAFNHDGTTLATGTGTARLWDITTDQPTLTETLFHDGRVASVAFNHDGTTLATGSDDGTARLWDITTDQPTLTETLPHDGRVASVAFNHDGTTLATGSNDRTARLWDITTDQPTLTETLPHDGRVASVAFNHDGTTLATGSNDRTARLWDITTDQPTLTETLPHDGWVASVAFNHDGTTLATGIGKYNGGYNSTARLWDITTDQPTFTETLNHYGWVLSVAFNHDGTTLATGSNDGTARLWDVRCEVAMADLPQEQRQACHF</sequence>
<accession>A0ABV2A3L3</accession>
<dbReference type="InterPro" id="IPR027417">
    <property type="entry name" value="P-loop_NTPase"/>
</dbReference>
<reference evidence="5 6" key="1">
    <citation type="submission" date="2024-06" db="EMBL/GenBank/DDBJ databases">
        <authorList>
            <person name="Bataeva Y.V."/>
            <person name="Grigorian L.N."/>
            <person name="Solomentsev V.I."/>
        </authorList>
    </citation>
    <scope>NUCLEOTIDE SEQUENCE [LARGE SCALE GENOMIC DNA]</scope>
    <source>
        <strain evidence="6">SCPM-O-B-12605 (RCAM04882)</strain>
    </source>
</reference>
<dbReference type="PRINTS" id="PR00320">
    <property type="entry name" value="GPROTEINBRPT"/>
</dbReference>
<feature type="transmembrane region" description="Helical" evidence="4">
    <location>
        <begin position="490"/>
        <end position="511"/>
    </location>
</feature>
<feature type="transmembrane region" description="Helical" evidence="4">
    <location>
        <begin position="393"/>
        <end position="417"/>
    </location>
</feature>
<dbReference type="Pfam" id="PF00400">
    <property type="entry name" value="WD40"/>
    <property type="match status" value="7"/>
</dbReference>
<protein>
    <recommendedName>
        <fullName evidence="7">WD40 repeat</fullName>
    </recommendedName>
</protein>
<dbReference type="PROSITE" id="PS50082">
    <property type="entry name" value="WD_REPEATS_2"/>
    <property type="match status" value="5"/>
</dbReference>
<keyword evidence="4" id="KW-1133">Transmembrane helix</keyword>
<feature type="repeat" description="WD" evidence="3">
    <location>
        <begin position="901"/>
        <end position="942"/>
    </location>
</feature>
<keyword evidence="4" id="KW-0472">Membrane</keyword>
<dbReference type="InterPro" id="IPR020472">
    <property type="entry name" value="WD40_PAC1"/>
</dbReference>
<feature type="transmembrane region" description="Helical" evidence="4">
    <location>
        <begin position="351"/>
        <end position="372"/>
    </location>
</feature>
<keyword evidence="2" id="KW-0677">Repeat</keyword>
<dbReference type="Proteomes" id="UP001432401">
    <property type="component" value="Unassembled WGS sequence"/>
</dbReference>
<feature type="transmembrane region" description="Helical" evidence="4">
    <location>
        <begin position="523"/>
        <end position="542"/>
    </location>
</feature>
<dbReference type="Gene3D" id="3.40.50.300">
    <property type="entry name" value="P-loop containing nucleotide triphosphate hydrolases"/>
    <property type="match status" value="1"/>
</dbReference>
<dbReference type="PANTHER" id="PTHR19846">
    <property type="entry name" value="WD40 REPEAT PROTEIN"/>
    <property type="match status" value="1"/>
</dbReference>
<dbReference type="PROSITE" id="PS00678">
    <property type="entry name" value="WD_REPEATS_1"/>
    <property type="match status" value="5"/>
</dbReference>
<evidence type="ECO:0000256" key="1">
    <source>
        <dbReference type="ARBA" id="ARBA00022574"/>
    </source>
</evidence>
<gene>
    <name evidence="5" type="ORF">ABUK86_29045</name>
</gene>
<feature type="transmembrane region" description="Helical" evidence="4">
    <location>
        <begin position="704"/>
        <end position="724"/>
    </location>
</feature>
<evidence type="ECO:0000256" key="4">
    <source>
        <dbReference type="SAM" id="Phobius"/>
    </source>
</evidence>
<feature type="transmembrane region" description="Helical" evidence="4">
    <location>
        <begin position="562"/>
        <end position="582"/>
    </location>
</feature>
<feature type="repeat" description="WD" evidence="3">
    <location>
        <begin position="993"/>
        <end position="1027"/>
    </location>
</feature>
<evidence type="ECO:0000313" key="6">
    <source>
        <dbReference type="Proteomes" id="UP001432401"/>
    </source>
</evidence>
<dbReference type="SUPFAM" id="SSF52540">
    <property type="entry name" value="P-loop containing nucleoside triphosphate hydrolases"/>
    <property type="match status" value="1"/>
</dbReference>
<dbReference type="EMBL" id="JBEQNB010000021">
    <property type="protein sequence ID" value="MES0837849.1"/>
    <property type="molecule type" value="Genomic_DNA"/>
</dbReference>
<dbReference type="Gene3D" id="2.130.10.10">
    <property type="entry name" value="YVTN repeat-like/Quinoprotein amine dehydrogenase"/>
    <property type="match status" value="3"/>
</dbReference>
<dbReference type="PROSITE" id="PS50294">
    <property type="entry name" value="WD_REPEATS_REGION"/>
    <property type="match status" value="5"/>
</dbReference>
<feature type="repeat" description="WD" evidence="3">
    <location>
        <begin position="815"/>
        <end position="856"/>
    </location>
</feature>
<evidence type="ECO:0008006" key="7">
    <source>
        <dbReference type="Google" id="ProtNLM"/>
    </source>
</evidence>
<evidence type="ECO:0000313" key="5">
    <source>
        <dbReference type="EMBL" id="MES0837849.1"/>
    </source>
</evidence>
<feature type="repeat" description="WD" evidence="3">
    <location>
        <begin position="738"/>
        <end position="772"/>
    </location>
</feature>
<dbReference type="InterPro" id="IPR036322">
    <property type="entry name" value="WD40_repeat_dom_sf"/>
</dbReference>
<organism evidence="5 6">
    <name type="scientific">Nocardiopsis tropica</name>
    <dbReference type="NCBI Taxonomy" id="109330"/>
    <lineage>
        <taxon>Bacteria</taxon>
        <taxon>Bacillati</taxon>
        <taxon>Actinomycetota</taxon>
        <taxon>Actinomycetes</taxon>
        <taxon>Streptosporangiales</taxon>
        <taxon>Nocardiopsidaceae</taxon>
        <taxon>Nocardiopsis</taxon>
    </lineage>
</organism>
<evidence type="ECO:0000256" key="2">
    <source>
        <dbReference type="ARBA" id="ARBA00022737"/>
    </source>
</evidence>
<comment type="caution">
    <text evidence="5">The sequence shown here is derived from an EMBL/GenBank/DDBJ whole genome shotgun (WGS) entry which is preliminary data.</text>
</comment>
<dbReference type="SMART" id="SM00320">
    <property type="entry name" value="WD40"/>
    <property type="match status" value="7"/>
</dbReference>
<keyword evidence="6" id="KW-1185">Reference proteome</keyword>
<dbReference type="PANTHER" id="PTHR19846:SF0">
    <property type="entry name" value="PRE-MRNA PROCESSING FACTOR 4"/>
    <property type="match status" value="1"/>
</dbReference>
<dbReference type="CDD" id="cd00200">
    <property type="entry name" value="WD40"/>
    <property type="match status" value="1"/>
</dbReference>
<dbReference type="InterPro" id="IPR015943">
    <property type="entry name" value="WD40/YVTN_repeat-like_dom_sf"/>
</dbReference>
<feature type="repeat" description="WD" evidence="3">
    <location>
        <begin position="858"/>
        <end position="899"/>
    </location>
</feature>
<proteinExistence type="predicted"/>